<feature type="transmembrane region" description="Helical" evidence="1">
    <location>
        <begin position="193"/>
        <end position="214"/>
    </location>
</feature>
<feature type="transmembrane region" description="Helical" evidence="1">
    <location>
        <begin position="164"/>
        <end position="187"/>
    </location>
</feature>
<dbReference type="Proteomes" id="UP000183315">
    <property type="component" value="Unassembled WGS sequence"/>
</dbReference>
<dbReference type="InterPro" id="IPR025495">
    <property type="entry name" value="DUF4386"/>
</dbReference>
<dbReference type="STRING" id="1043493.SAMN05421637_0689"/>
<protein>
    <recommendedName>
        <fullName evidence="4">DUF4386 domain-containing protein</fullName>
    </recommendedName>
</protein>
<dbReference type="AlphaFoldDB" id="A0A1H6VAJ0"/>
<evidence type="ECO:0000256" key="1">
    <source>
        <dbReference type="SAM" id="Phobius"/>
    </source>
</evidence>
<dbReference type="OrthoDB" id="1160166at2"/>
<dbReference type="EMBL" id="FNZI01000001">
    <property type="protein sequence ID" value="SEI99974.1"/>
    <property type="molecule type" value="Genomic_DNA"/>
</dbReference>
<sequence length="239" mass="24315">MPHTRIARLTGAAYLGLAITGMLGFLWLRPQIVADDAATALSHLTEDAGTAHVLVVLELGIVLTQALAAIGFLALWRRDAPVSGAAIAAYGLLNAAAIMTSAAAMATANAVAADPGLAPSGDAAGTVQLLFEISDHAWGVGAVFFGLWLIPMGWAILATRRMPVALGWLLVVGGAGYVASALVGYGWADAPSALVEGLTFPATAGELWMIAYLLTVGIRRAHKAAVAAPAPAPSTAARS</sequence>
<dbReference type="Pfam" id="PF14329">
    <property type="entry name" value="DUF4386"/>
    <property type="match status" value="1"/>
</dbReference>
<feature type="transmembrane region" description="Helical" evidence="1">
    <location>
        <begin position="12"/>
        <end position="30"/>
    </location>
</feature>
<dbReference type="eggNOG" id="ENOG503167U">
    <property type="taxonomic scope" value="Bacteria"/>
</dbReference>
<feature type="transmembrane region" description="Helical" evidence="1">
    <location>
        <begin position="137"/>
        <end position="157"/>
    </location>
</feature>
<keyword evidence="1" id="KW-1133">Transmembrane helix</keyword>
<organism evidence="2 3">
    <name type="scientific">Demequina mangrovi</name>
    <dbReference type="NCBI Taxonomy" id="1043493"/>
    <lineage>
        <taxon>Bacteria</taxon>
        <taxon>Bacillati</taxon>
        <taxon>Actinomycetota</taxon>
        <taxon>Actinomycetes</taxon>
        <taxon>Micrococcales</taxon>
        <taxon>Demequinaceae</taxon>
        <taxon>Demequina</taxon>
    </lineage>
</organism>
<evidence type="ECO:0000313" key="2">
    <source>
        <dbReference type="EMBL" id="SEI99974.1"/>
    </source>
</evidence>
<keyword evidence="1" id="KW-0472">Membrane</keyword>
<evidence type="ECO:0008006" key="4">
    <source>
        <dbReference type="Google" id="ProtNLM"/>
    </source>
</evidence>
<feature type="transmembrane region" description="Helical" evidence="1">
    <location>
        <begin position="50"/>
        <end position="75"/>
    </location>
</feature>
<keyword evidence="1" id="KW-0812">Transmembrane</keyword>
<reference evidence="3" key="1">
    <citation type="submission" date="2016-10" db="EMBL/GenBank/DDBJ databases">
        <authorList>
            <person name="Varghese N."/>
        </authorList>
    </citation>
    <scope>NUCLEOTIDE SEQUENCE [LARGE SCALE GENOMIC DNA]</scope>
    <source>
        <strain evidence="3">DSM 24868</strain>
    </source>
</reference>
<name>A0A1H6VAJ0_9MICO</name>
<gene>
    <name evidence="2" type="ORF">SAMN05421637_0689</name>
</gene>
<keyword evidence="3" id="KW-1185">Reference proteome</keyword>
<evidence type="ECO:0000313" key="3">
    <source>
        <dbReference type="Proteomes" id="UP000183315"/>
    </source>
</evidence>
<feature type="transmembrane region" description="Helical" evidence="1">
    <location>
        <begin position="87"/>
        <end position="112"/>
    </location>
</feature>
<proteinExistence type="predicted"/>
<dbReference type="RefSeq" id="WP_042216539.1">
    <property type="nucleotide sequence ID" value="NZ_BBLU01000018.1"/>
</dbReference>
<accession>A0A1H6VAJ0</accession>